<gene>
    <name evidence="2" type="ORF">HNQ79_002362</name>
</gene>
<dbReference type="AlphaFoldDB" id="A0A7X0LPW7"/>
<dbReference type="Proteomes" id="UP000540423">
    <property type="component" value="Unassembled WGS sequence"/>
</dbReference>
<organism evidence="2 3">
    <name type="scientific">Streptomyces candidus</name>
    <dbReference type="NCBI Taxonomy" id="67283"/>
    <lineage>
        <taxon>Bacteria</taxon>
        <taxon>Bacillati</taxon>
        <taxon>Actinomycetota</taxon>
        <taxon>Actinomycetes</taxon>
        <taxon>Kitasatosporales</taxon>
        <taxon>Streptomycetaceae</taxon>
        <taxon>Streptomyces</taxon>
    </lineage>
</organism>
<accession>A0A7X0LPW7</accession>
<protein>
    <submittedName>
        <fullName evidence="2">Uncharacterized protein</fullName>
    </submittedName>
</protein>
<evidence type="ECO:0000313" key="3">
    <source>
        <dbReference type="Proteomes" id="UP000540423"/>
    </source>
</evidence>
<dbReference type="RefSeq" id="WP_185029759.1">
    <property type="nucleotide sequence ID" value="NZ_BNBN01000005.1"/>
</dbReference>
<comment type="caution">
    <text evidence="2">The sequence shown here is derived from an EMBL/GenBank/DDBJ whole genome shotgun (WGS) entry which is preliminary data.</text>
</comment>
<name>A0A7X0LPW7_9ACTN</name>
<proteinExistence type="predicted"/>
<evidence type="ECO:0000313" key="2">
    <source>
        <dbReference type="EMBL" id="MBB6435899.1"/>
    </source>
</evidence>
<sequence>MAEQPSTAFPALSAENLEALMLDERTRLFSRALSEEEIDALYGMLPDELVIESRVLAVAVEMSAHGATAAPQEVRFAAADRVARLPDAGLPLHNEAEWKSGQDSHMEIDICRLMAQLPAGPLAGILATLPAGQQDRLRSTLARMLADHTPPPHEDLPTEDGPWPGRPAE</sequence>
<dbReference type="EMBL" id="JACHEM010000005">
    <property type="protein sequence ID" value="MBB6435899.1"/>
    <property type="molecule type" value="Genomic_DNA"/>
</dbReference>
<feature type="region of interest" description="Disordered" evidence="1">
    <location>
        <begin position="146"/>
        <end position="169"/>
    </location>
</feature>
<keyword evidence="3" id="KW-1185">Reference proteome</keyword>
<evidence type="ECO:0000256" key="1">
    <source>
        <dbReference type="SAM" id="MobiDB-lite"/>
    </source>
</evidence>
<reference evidence="2 3" key="1">
    <citation type="submission" date="2020-08" db="EMBL/GenBank/DDBJ databases">
        <title>Genomic Encyclopedia of Type Strains, Phase IV (KMG-IV): sequencing the most valuable type-strain genomes for metagenomic binning, comparative biology and taxonomic classification.</title>
        <authorList>
            <person name="Goeker M."/>
        </authorList>
    </citation>
    <scope>NUCLEOTIDE SEQUENCE [LARGE SCALE GENOMIC DNA]</scope>
    <source>
        <strain evidence="2 3">DSM 40141</strain>
    </source>
</reference>